<protein>
    <submittedName>
        <fullName evidence="2">Uncharacterized protein</fullName>
    </submittedName>
</protein>
<evidence type="ECO:0000313" key="2">
    <source>
        <dbReference type="WBParaSite" id="nRc.2.0.1.t38294-RA"/>
    </source>
</evidence>
<dbReference type="WBParaSite" id="nRc.2.0.1.t38294-RA">
    <property type="protein sequence ID" value="nRc.2.0.1.t38294-RA"/>
    <property type="gene ID" value="nRc.2.0.1.g38294"/>
</dbReference>
<name>A0A915KKC3_ROMCU</name>
<accession>A0A915KKC3</accession>
<reference evidence="2" key="1">
    <citation type="submission" date="2022-11" db="UniProtKB">
        <authorList>
            <consortium name="WormBaseParasite"/>
        </authorList>
    </citation>
    <scope>IDENTIFICATION</scope>
</reference>
<sequence>MGDNLHILISVREFSICKKLNLLTPLTASFIDQLPYLEKGTKVSNLKNAPTLNDEEYENDTPSNLFFGPKVR</sequence>
<dbReference type="AlphaFoldDB" id="A0A915KKC3"/>
<proteinExistence type="predicted"/>
<dbReference type="Proteomes" id="UP000887565">
    <property type="component" value="Unplaced"/>
</dbReference>
<organism evidence="1 2">
    <name type="scientific">Romanomermis culicivorax</name>
    <name type="common">Nematode worm</name>
    <dbReference type="NCBI Taxonomy" id="13658"/>
    <lineage>
        <taxon>Eukaryota</taxon>
        <taxon>Metazoa</taxon>
        <taxon>Ecdysozoa</taxon>
        <taxon>Nematoda</taxon>
        <taxon>Enoplea</taxon>
        <taxon>Dorylaimia</taxon>
        <taxon>Mermithida</taxon>
        <taxon>Mermithoidea</taxon>
        <taxon>Mermithidae</taxon>
        <taxon>Romanomermis</taxon>
    </lineage>
</organism>
<evidence type="ECO:0000313" key="1">
    <source>
        <dbReference type="Proteomes" id="UP000887565"/>
    </source>
</evidence>
<keyword evidence="1" id="KW-1185">Reference proteome</keyword>